<evidence type="ECO:0000313" key="2">
    <source>
        <dbReference type="EMBL" id="GBP57351.1"/>
    </source>
</evidence>
<reference evidence="2 3" key="1">
    <citation type="journal article" date="2019" name="Commun. Biol.">
        <title>The bagworm genome reveals a unique fibroin gene that provides high tensile strength.</title>
        <authorList>
            <person name="Kono N."/>
            <person name="Nakamura H."/>
            <person name="Ohtoshi R."/>
            <person name="Tomita M."/>
            <person name="Numata K."/>
            <person name="Arakawa K."/>
        </authorList>
    </citation>
    <scope>NUCLEOTIDE SEQUENCE [LARGE SCALE GENOMIC DNA]</scope>
</reference>
<accession>A0A4C1X0Z7</accession>
<dbReference type="PANTHER" id="PTHR46060:SF2">
    <property type="entry name" value="HISTONE-LYSINE N-METHYLTRANSFERASE SETMAR"/>
    <property type="match status" value="1"/>
</dbReference>
<keyword evidence="3" id="KW-1185">Reference proteome</keyword>
<dbReference type="Pfam" id="PF17906">
    <property type="entry name" value="HTH_48"/>
    <property type="match status" value="1"/>
</dbReference>
<protein>
    <recommendedName>
        <fullName evidence="1">Mos1 transposase HTH domain-containing protein</fullName>
    </recommendedName>
</protein>
<dbReference type="InterPro" id="IPR041426">
    <property type="entry name" value="Mos1_HTH"/>
</dbReference>
<dbReference type="GO" id="GO:0044774">
    <property type="term" value="P:mitotic DNA integrity checkpoint signaling"/>
    <property type="evidence" value="ECO:0007669"/>
    <property type="project" value="TreeGrafter"/>
</dbReference>
<dbReference type="GO" id="GO:0000729">
    <property type="term" value="P:DNA double-strand break processing"/>
    <property type="evidence" value="ECO:0007669"/>
    <property type="project" value="TreeGrafter"/>
</dbReference>
<dbReference type="GO" id="GO:0044547">
    <property type="term" value="F:DNA topoisomerase binding"/>
    <property type="evidence" value="ECO:0007669"/>
    <property type="project" value="TreeGrafter"/>
</dbReference>
<feature type="domain" description="Mos1 transposase HTH" evidence="1">
    <location>
        <begin position="7"/>
        <end position="31"/>
    </location>
</feature>
<proteinExistence type="predicted"/>
<dbReference type="GO" id="GO:0005634">
    <property type="term" value="C:nucleus"/>
    <property type="evidence" value="ECO:0007669"/>
    <property type="project" value="TreeGrafter"/>
</dbReference>
<name>A0A4C1X0Z7_EUMVA</name>
<dbReference type="GO" id="GO:0003690">
    <property type="term" value="F:double-stranded DNA binding"/>
    <property type="evidence" value="ECO:0007669"/>
    <property type="project" value="TreeGrafter"/>
</dbReference>
<comment type="caution">
    <text evidence="2">The sequence shown here is derived from an EMBL/GenBank/DDBJ whole genome shotgun (WGS) entry which is preliminary data.</text>
</comment>
<evidence type="ECO:0000313" key="3">
    <source>
        <dbReference type="Proteomes" id="UP000299102"/>
    </source>
</evidence>
<dbReference type="GO" id="GO:0006303">
    <property type="term" value="P:double-strand break repair via nonhomologous end joining"/>
    <property type="evidence" value="ECO:0007669"/>
    <property type="project" value="TreeGrafter"/>
</dbReference>
<dbReference type="GO" id="GO:0015074">
    <property type="term" value="P:DNA integration"/>
    <property type="evidence" value="ECO:0007669"/>
    <property type="project" value="TreeGrafter"/>
</dbReference>
<dbReference type="EMBL" id="BGZK01000714">
    <property type="protein sequence ID" value="GBP57351.1"/>
    <property type="molecule type" value="Genomic_DNA"/>
</dbReference>
<dbReference type="InterPro" id="IPR052709">
    <property type="entry name" value="Transposase-MT_Hybrid"/>
</dbReference>
<dbReference type="GO" id="GO:0031297">
    <property type="term" value="P:replication fork processing"/>
    <property type="evidence" value="ECO:0007669"/>
    <property type="project" value="TreeGrafter"/>
</dbReference>
<organism evidence="2 3">
    <name type="scientific">Eumeta variegata</name>
    <name type="common">Bagworm moth</name>
    <name type="synonym">Eumeta japonica</name>
    <dbReference type="NCBI Taxonomy" id="151549"/>
    <lineage>
        <taxon>Eukaryota</taxon>
        <taxon>Metazoa</taxon>
        <taxon>Ecdysozoa</taxon>
        <taxon>Arthropoda</taxon>
        <taxon>Hexapoda</taxon>
        <taxon>Insecta</taxon>
        <taxon>Pterygota</taxon>
        <taxon>Neoptera</taxon>
        <taxon>Endopterygota</taxon>
        <taxon>Lepidoptera</taxon>
        <taxon>Glossata</taxon>
        <taxon>Ditrysia</taxon>
        <taxon>Tineoidea</taxon>
        <taxon>Psychidae</taxon>
        <taxon>Oiketicinae</taxon>
        <taxon>Eumeta</taxon>
    </lineage>
</organism>
<gene>
    <name evidence="2" type="ORF">EVAR_27381_1</name>
</gene>
<dbReference type="GO" id="GO:0003697">
    <property type="term" value="F:single-stranded DNA binding"/>
    <property type="evidence" value="ECO:0007669"/>
    <property type="project" value="TreeGrafter"/>
</dbReference>
<sequence length="104" mass="12036">MRTSRDKTCDVYGPDAMSVRVAQNWYKRFQSDHFDVKDQPRSGRPVTEQVDAILEKVKQNRHISSYDLAEELRIDHKTVLTYLKKAGYTKSSIFGSHTSSLKEI</sequence>
<evidence type="ECO:0000259" key="1">
    <source>
        <dbReference type="Pfam" id="PF17906"/>
    </source>
</evidence>
<dbReference type="GO" id="GO:0035861">
    <property type="term" value="C:site of double-strand break"/>
    <property type="evidence" value="ECO:0007669"/>
    <property type="project" value="TreeGrafter"/>
</dbReference>
<dbReference type="OrthoDB" id="616263at2759"/>
<dbReference type="Proteomes" id="UP000299102">
    <property type="component" value="Unassembled WGS sequence"/>
</dbReference>
<dbReference type="AlphaFoldDB" id="A0A4C1X0Z7"/>
<dbReference type="GO" id="GO:0000793">
    <property type="term" value="C:condensed chromosome"/>
    <property type="evidence" value="ECO:0007669"/>
    <property type="project" value="TreeGrafter"/>
</dbReference>
<dbReference type="GO" id="GO:0046975">
    <property type="term" value="F:histone H3K36 methyltransferase activity"/>
    <property type="evidence" value="ECO:0007669"/>
    <property type="project" value="TreeGrafter"/>
</dbReference>
<dbReference type="PANTHER" id="PTHR46060">
    <property type="entry name" value="MARINER MOS1 TRANSPOSASE-LIKE PROTEIN"/>
    <property type="match status" value="1"/>
</dbReference>
<dbReference type="GO" id="GO:0000014">
    <property type="term" value="F:single-stranded DNA endodeoxyribonuclease activity"/>
    <property type="evidence" value="ECO:0007669"/>
    <property type="project" value="TreeGrafter"/>
</dbReference>
<dbReference type="GO" id="GO:0042800">
    <property type="term" value="F:histone H3K4 methyltransferase activity"/>
    <property type="evidence" value="ECO:0007669"/>
    <property type="project" value="TreeGrafter"/>
</dbReference>